<keyword evidence="3" id="KW-0472">Membrane</keyword>
<keyword evidence="1" id="KW-0853">WD repeat</keyword>
<dbReference type="EMBL" id="BPLQ01004643">
    <property type="protein sequence ID" value="GIY09476.1"/>
    <property type="molecule type" value="Genomic_DNA"/>
</dbReference>
<dbReference type="InterPro" id="IPR036322">
    <property type="entry name" value="WD40_repeat_dom_sf"/>
</dbReference>
<dbReference type="PROSITE" id="PS50181">
    <property type="entry name" value="FBOX"/>
    <property type="match status" value="1"/>
</dbReference>
<proteinExistence type="predicted"/>
<dbReference type="Gene3D" id="1.20.1280.50">
    <property type="match status" value="1"/>
</dbReference>
<keyword evidence="3" id="KW-0812">Transmembrane</keyword>
<protein>
    <submittedName>
        <fullName evidence="5">F-box domain-containing protein</fullName>
    </submittedName>
</protein>
<evidence type="ECO:0000256" key="1">
    <source>
        <dbReference type="ARBA" id="ARBA00022574"/>
    </source>
</evidence>
<feature type="transmembrane region" description="Helical" evidence="3">
    <location>
        <begin position="347"/>
        <end position="372"/>
    </location>
</feature>
<dbReference type="SMART" id="SM00256">
    <property type="entry name" value="FBOX"/>
    <property type="match status" value="1"/>
</dbReference>
<accession>A0AAV4QN19</accession>
<name>A0AAV4QN19_9ARAC</name>
<dbReference type="PANTHER" id="PTHR18763">
    <property type="entry name" value="WD-REPEAT PROTEIN 18"/>
    <property type="match status" value="1"/>
</dbReference>
<dbReference type="SUPFAM" id="SSF50978">
    <property type="entry name" value="WD40 repeat-like"/>
    <property type="match status" value="1"/>
</dbReference>
<dbReference type="PANTHER" id="PTHR18763:SF0">
    <property type="entry name" value="WD REPEAT-CONTAINING PROTEIN 18"/>
    <property type="match status" value="1"/>
</dbReference>
<dbReference type="Pfam" id="PF00400">
    <property type="entry name" value="WD40"/>
    <property type="match status" value="1"/>
</dbReference>
<sequence>MKDNFIATMASCCDLPAEILEVIFKYLDGWSFSKTKEVCKSWYIITKELQKDQRLWRTFCVNEIPEGVIEDVVSFKSIPFKDLIMDWSNVYRRWHKGKMIKSKNFLIKNIQAFCSNPVTCMKISGSWIITGHSNGYILVWNLNTGKLDSKHRVHLSTVTDMALVDLLNLDSYYGFKDLPWSHHHIITGSKDSSIRILSLLEDIDYSDHNLFLNEHGDAIKSIRIFGGKFVASSRDNTITLWSLDVKKKPSLRVDAKLLQTIIGPEDYLLELGFWYDKIYCISHANQLYTYNMKNEWLKQPYFKSNWLEISRRRFIVTAIRVFRDQIIIMFTACAKMIVFIDERNYKVYFLMLTLHTPIVSIALHGTILALGLENGKLYLYYIPNNKALLELDLACPTFQSMLSEASIVSVDVVYNYDSPTVVASTTESLFVVKWNKSRFDVSH</sequence>
<dbReference type="InterPro" id="IPR015943">
    <property type="entry name" value="WD40/YVTN_repeat-like_dom_sf"/>
</dbReference>
<evidence type="ECO:0000313" key="5">
    <source>
        <dbReference type="EMBL" id="GIY09476.1"/>
    </source>
</evidence>
<dbReference type="Pfam" id="PF12937">
    <property type="entry name" value="F-box-like"/>
    <property type="match status" value="1"/>
</dbReference>
<dbReference type="GO" id="GO:0120330">
    <property type="term" value="C:rixosome complex"/>
    <property type="evidence" value="ECO:0007669"/>
    <property type="project" value="TreeGrafter"/>
</dbReference>
<comment type="caution">
    <text evidence="5">The sequence shown here is derived from an EMBL/GenBank/DDBJ whole genome shotgun (WGS) entry which is preliminary data.</text>
</comment>
<dbReference type="GO" id="GO:0006364">
    <property type="term" value="P:rRNA processing"/>
    <property type="evidence" value="ECO:0007669"/>
    <property type="project" value="TreeGrafter"/>
</dbReference>
<dbReference type="InterPro" id="IPR036047">
    <property type="entry name" value="F-box-like_dom_sf"/>
</dbReference>
<gene>
    <name evidence="5" type="primary">AVEN_51370_1</name>
    <name evidence="5" type="ORF">CDAR_279731</name>
</gene>
<dbReference type="GO" id="GO:0005656">
    <property type="term" value="C:nuclear pre-replicative complex"/>
    <property type="evidence" value="ECO:0007669"/>
    <property type="project" value="TreeGrafter"/>
</dbReference>
<dbReference type="SMART" id="SM00320">
    <property type="entry name" value="WD40"/>
    <property type="match status" value="3"/>
</dbReference>
<dbReference type="InterPro" id="IPR045227">
    <property type="entry name" value="WDR18/Ipi3/RID3"/>
</dbReference>
<organism evidence="5 6">
    <name type="scientific">Caerostris darwini</name>
    <dbReference type="NCBI Taxonomy" id="1538125"/>
    <lineage>
        <taxon>Eukaryota</taxon>
        <taxon>Metazoa</taxon>
        <taxon>Ecdysozoa</taxon>
        <taxon>Arthropoda</taxon>
        <taxon>Chelicerata</taxon>
        <taxon>Arachnida</taxon>
        <taxon>Araneae</taxon>
        <taxon>Araneomorphae</taxon>
        <taxon>Entelegynae</taxon>
        <taxon>Araneoidea</taxon>
        <taxon>Araneidae</taxon>
        <taxon>Caerostris</taxon>
    </lineage>
</organism>
<dbReference type="InterPro" id="IPR001680">
    <property type="entry name" value="WD40_rpt"/>
</dbReference>
<evidence type="ECO:0000256" key="2">
    <source>
        <dbReference type="ARBA" id="ARBA00022737"/>
    </source>
</evidence>
<dbReference type="SUPFAM" id="SSF81383">
    <property type="entry name" value="F-box domain"/>
    <property type="match status" value="1"/>
</dbReference>
<reference evidence="5 6" key="1">
    <citation type="submission" date="2021-06" db="EMBL/GenBank/DDBJ databases">
        <title>Caerostris darwini draft genome.</title>
        <authorList>
            <person name="Kono N."/>
            <person name="Arakawa K."/>
        </authorList>
    </citation>
    <scope>NUCLEOTIDE SEQUENCE [LARGE SCALE GENOMIC DNA]</scope>
</reference>
<evidence type="ECO:0000259" key="4">
    <source>
        <dbReference type="PROSITE" id="PS50181"/>
    </source>
</evidence>
<keyword evidence="2" id="KW-0677">Repeat</keyword>
<dbReference type="Proteomes" id="UP001054837">
    <property type="component" value="Unassembled WGS sequence"/>
</dbReference>
<keyword evidence="3" id="KW-1133">Transmembrane helix</keyword>
<dbReference type="GO" id="GO:0006261">
    <property type="term" value="P:DNA-templated DNA replication"/>
    <property type="evidence" value="ECO:0007669"/>
    <property type="project" value="TreeGrafter"/>
</dbReference>
<dbReference type="AlphaFoldDB" id="A0AAV4QN19"/>
<evidence type="ECO:0000256" key="3">
    <source>
        <dbReference type="SAM" id="Phobius"/>
    </source>
</evidence>
<keyword evidence="6" id="KW-1185">Reference proteome</keyword>
<dbReference type="Gene3D" id="2.130.10.10">
    <property type="entry name" value="YVTN repeat-like/Quinoprotein amine dehydrogenase"/>
    <property type="match status" value="1"/>
</dbReference>
<feature type="domain" description="F-box" evidence="4">
    <location>
        <begin position="9"/>
        <end position="59"/>
    </location>
</feature>
<evidence type="ECO:0000313" key="6">
    <source>
        <dbReference type="Proteomes" id="UP001054837"/>
    </source>
</evidence>
<feature type="transmembrane region" description="Helical" evidence="3">
    <location>
        <begin position="321"/>
        <end position="341"/>
    </location>
</feature>
<dbReference type="InterPro" id="IPR001810">
    <property type="entry name" value="F-box_dom"/>
</dbReference>